<dbReference type="EMBL" id="CAAKHA010000028">
    <property type="protein sequence ID" value="VIJ07795.1"/>
    <property type="molecule type" value="Genomic_DNA"/>
</dbReference>
<dbReference type="InterPro" id="IPR014710">
    <property type="entry name" value="RmlC-like_jellyroll"/>
</dbReference>
<feature type="active site" description="Proton acceptor" evidence="1">
    <location>
        <position position="62"/>
    </location>
</feature>
<dbReference type="RefSeq" id="WP_001226088.1">
    <property type="nucleotide sequence ID" value="NZ_CAAKHA010000028.1"/>
</dbReference>
<dbReference type="AlphaFoldDB" id="A0A1L2Z0K9"/>
<accession>A0A1L2Z0K9</accession>
<keyword evidence="4" id="KW-0614">Plasmid</keyword>
<proteinExistence type="inferred from homology"/>
<evidence type="ECO:0000313" key="5">
    <source>
        <dbReference type="EMBL" id="VIJ07795.1"/>
    </source>
</evidence>
<dbReference type="GO" id="GO:0008830">
    <property type="term" value="F:dTDP-4-dehydrorhamnose 3,5-epimerase activity"/>
    <property type="evidence" value="ECO:0007669"/>
    <property type="project" value="UniProtKB-UniRule"/>
</dbReference>
<comment type="similarity">
    <text evidence="3">Belongs to the dTDP-4-dehydrorhamnose 3,5-epimerase family.</text>
</comment>
<dbReference type="InterPro" id="IPR000888">
    <property type="entry name" value="RmlC-like"/>
</dbReference>
<evidence type="ECO:0000313" key="4">
    <source>
        <dbReference type="EMBL" id="APF32601.1"/>
    </source>
</evidence>
<reference evidence="5 6" key="2">
    <citation type="submission" date="2019-04" db="EMBL/GenBank/DDBJ databases">
        <authorList>
            <person name="Patino-Navarrete R."/>
            <person name="Patino Navarrete R."/>
        </authorList>
    </citation>
    <scope>NUCLEOTIDE SEQUENCE [LARGE SCALE GENOMIC DNA]</scope>
    <source>
        <strain evidence="5">Bacillus thuringiensis strain AR23</strain>
    </source>
</reference>
<organism evidence="4">
    <name type="scientific">Bacillus thuringiensis subsp. israelensis</name>
    <dbReference type="NCBI Taxonomy" id="1430"/>
    <lineage>
        <taxon>Bacteria</taxon>
        <taxon>Bacillati</taxon>
        <taxon>Bacillota</taxon>
        <taxon>Bacilli</taxon>
        <taxon>Bacillales</taxon>
        <taxon>Bacillaceae</taxon>
        <taxon>Bacillus</taxon>
        <taxon>Bacillus cereus group</taxon>
    </lineage>
</organism>
<comment type="subunit">
    <text evidence="3">Homodimer.</text>
</comment>
<dbReference type="NCBIfam" id="TIGR01221">
    <property type="entry name" value="rmlC"/>
    <property type="match status" value="1"/>
</dbReference>
<keyword evidence="3" id="KW-0413">Isomerase</keyword>
<dbReference type="Proteomes" id="UP000508034">
    <property type="component" value="Unassembled WGS sequence"/>
</dbReference>
<comment type="pathway">
    <text evidence="3">Carbohydrate biosynthesis; dTDP-L-rhamnose biosynthesis.</text>
</comment>
<evidence type="ECO:0000313" key="6">
    <source>
        <dbReference type="Proteomes" id="UP000508034"/>
    </source>
</evidence>
<geneLocation type="plasmid" evidence="4">
    <name>pAM65-52-1-360K</name>
</geneLocation>
<dbReference type="PANTHER" id="PTHR21047:SF2">
    <property type="entry name" value="THYMIDINE DIPHOSPHO-4-KETO-RHAMNOSE 3,5-EPIMERASE"/>
    <property type="match status" value="1"/>
</dbReference>
<sequence length="188" mass="21707">MRKIHTALDGVFIIELDKCSDKRGYFIETYNKKKFELLDLQGEFVQDNQSLSVHTGTIRGLHYQLNPKAQMKVVSCISGSIYDVVVDIRKGSPTYGQWFGTILSEYNNRLLTVPKGFAHGFCTIEPNTIVQYKVDEYYSPNHEEGILWNDETIGIFWPTNQPILSEKDRKLPRLKDTNINFVYGDDFN</sequence>
<dbReference type="EMBL" id="CP013276">
    <property type="protein sequence ID" value="APF32601.1"/>
    <property type="molecule type" value="Genomic_DNA"/>
</dbReference>
<evidence type="ECO:0000256" key="1">
    <source>
        <dbReference type="PIRSR" id="PIRSR600888-1"/>
    </source>
</evidence>
<dbReference type="Pfam" id="PF00908">
    <property type="entry name" value="dTDP_sugar_isom"/>
    <property type="match status" value="1"/>
</dbReference>
<evidence type="ECO:0000256" key="3">
    <source>
        <dbReference type="RuleBase" id="RU364069"/>
    </source>
</evidence>
<gene>
    <name evidence="5" type="primary">rfbC_2</name>
    <name evidence="4" type="ORF">ATN07_29295</name>
    <name evidence="5" type="ORF">BTAR23_AR23_05894</name>
</gene>
<evidence type="ECO:0000256" key="2">
    <source>
        <dbReference type="PIRSR" id="PIRSR600888-3"/>
    </source>
</evidence>
<protein>
    <recommendedName>
        <fullName evidence="3">dTDP-4-dehydrorhamnose 3,5-epimerase</fullName>
        <ecNumber evidence="3">5.1.3.13</ecNumber>
    </recommendedName>
    <alternativeName>
        <fullName evidence="3">Thymidine diphospho-4-keto-rhamnose 3,5-epimerase</fullName>
    </alternativeName>
</protein>
<dbReference type="CDD" id="cd00438">
    <property type="entry name" value="cupin_RmlC"/>
    <property type="match status" value="1"/>
</dbReference>
<name>A0A1L2Z0K9_BACTI</name>
<dbReference type="GO" id="GO:0005829">
    <property type="term" value="C:cytosol"/>
    <property type="evidence" value="ECO:0007669"/>
    <property type="project" value="TreeGrafter"/>
</dbReference>
<dbReference type="InterPro" id="IPR011051">
    <property type="entry name" value="RmlC_Cupin_sf"/>
</dbReference>
<dbReference type="EC" id="5.1.3.13" evidence="3"/>
<comment type="catalytic activity">
    <reaction evidence="3">
        <text>dTDP-4-dehydro-6-deoxy-alpha-D-glucose = dTDP-4-dehydro-beta-L-rhamnose</text>
        <dbReference type="Rhea" id="RHEA:16969"/>
        <dbReference type="ChEBI" id="CHEBI:57649"/>
        <dbReference type="ChEBI" id="CHEBI:62830"/>
        <dbReference type="EC" id="5.1.3.13"/>
    </reaction>
</comment>
<feature type="active site" description="Proton donor" evidence="1">
    <location>
        <position position="132"/>
    </location>
</feature>
<feature type="site" description="Participates in a stacking interaction with the thymidine ring of dTDP-4-oxo-6-deoxyglucose" evidence="2">
    <location>
        <position position="138"/>
    </location>
</feature>
<dbReference type="GO" id="GO:0000271">
    <property type="term" value="P:polysaccharide biosynthetic process"/>
    <property type="evidence" value="ECO:0007669"/>
    <property type="project" value="TreeGrafter"/>
</dbReference>
<dbReference type="Gene3D" id="2.60.120.10">
    <property type="entry name" value="Jelly Rolls"/>
    <property type="match status" value="1"/>
</dbReference>
<dbReference type="GO" id="GO:0019305">
    <property type="term" value="P:dTDP-rhamnose biosynthetic process"/>
    <property type="evidence" value="ECO:0007669"/>
    <property type="project" value="UniProtKB-UniRule"/>
</dbReference>
<dbReference type="SUPFAM" id="SSF51182">
    <property type="entry name" value="RmlC-like cupins"/>
    <property type="match status" value="1"/>
</dbReference>
<dbReference type="PANTHER" id="PTHR21047">
    <property type="entry name" value="DTDP-6-DEOXY-D-GLUCOSE-3,5 EPIMERASE"/>
    <property type="match status" value="1"/>
</dbReference>
<dbReference type="UniPathway" id="UPA00124"/>
<reference evidence="4" key="1">
    <citation type="journal article" date="2017" name="Res. Microbiol.">
        <title>Comparative genomics of extrachromosomal elements in Bacillus thuringiensis subsp. israelensis.</title>
        <authorList>
            <person name="Bolotin A."/>
            <person name="Gillis A."/>
            <person name="Sanchis V."/>
            <person name="Nielsen-LeRoux C."/>
            <person name="Mahillon J."/>
            <person name="Lereclus D."/>
            <person name="Sorokin A."/>
        </authorList>
    </citation>
    <scope>NUCLEOTIDE SEQUENCE</scope>
    <source>
        <strain evidence="4">AM65-52</strain>
        <plasmid evidence="4">pAM65-52-1-360K</plasmid>
    </source>
</reference>
<comment type="function">
    <text evidence="3">Catalyzes the epimerization of the C3' and C5'positions of dTDP-6-deoxy-D-xylo-4-hexulose, forming dTDP-6-deoxy-L-lyxo-4-hexulose.</text>
</comment>